<evidence type="ECO:0000313" key="2">
    <source>
        <dbReference type="Proteomes" id="UP000321595"/>
    </source>
</evidence>
<dbReference type="Proteomes" id="UP000321595">
    <property type="component" value="Chromosome"/>
</dbReference>
<accession>A0A5B8Y168</accession>
<keyword evidence="2" id="KW-1185">Reference proteome</keyword>
<evidence type="ECO:0000313" key="1">
    <source>
        <dbReference type="EMBL" id="QED29409.1"/>
    </source>
</evidence>
<dbReference type="AlphaFoldDB" id="A0A5B8Y168"/>
<dbReference type="RefSeq" id="WP_146962642.1">
    <property type="nucleotide sequence ID" value="NZ_CP042467.1"/>
</dbReference>
<dbReference type="OrthoDB" id="5492511at2"/>
<reference evidence="1 2" key="1">
    <citation type="submission" date="2019-08" db="EMBL/GenBank/DDBJ databases">
        <authorList>
            <person name="Liang Q."/>
        </authorList>
    </citation>
    <scope>NUCLEOTIDE SEQUENCE [LARGE SCALE GENOMIC DNA]</scope>
    <source>
        <strain evidence="1 2">V1718</strain>
    </source>
</reference>
<organism evidence="1 2">
    <name type="scientific">Microvenator marinus</name>
    <dbReference type="NCBI Taxonomy" id="2600177"/>
    <lineage>
        <taxon>Bacteria</taxon>
        <taxon>Deltaproteobacteria</taxon>
        <taxon>Bradymonadales</taxon>
        <taxon>Microvenatoraceae</taxon>
        <taxon>Microvenator</taxon>
    </lineage>
</organism>
<protein>
    <recommendedName>
        <fullName evidence="3">DUF4261 domain-containing protein</fullName>
    </recommendedName>
</protein>
<sequence>MNQKATPDSFVFLVACPWADAGLELLRQAFAEHWSEELSVHNVPGSITLSLGDDEATLAFDEPIPELADLAPTTLEPYGPAEVELLRAHQSLWRLTLQGGTERGLAPSIFGAKLMSALMVAGGSGVFLPMTMRLHSPRTIQRQTMDPEFPPAITNLYVNCWDQEGWMRTRGLTAFGLPELETPVTDGLNAAYFRLMDVAANMIAQGFAFPNGGQILAGPQIYEIKDGPAGPADEKIPMAGHFGVQTLRPTLPTRKN</sequence>
<gene>
    <name evidence="1" type="ORF">FRD01_19655</name>
</gene>
<evidence type="ECO:0008006" key="3">
    <source>
        <dbReference type="Google" id="ProtNLM"/>
    </source>
</evidence>
<dbReference type="KEGG" id="bbae:FRD01_19655"/>
<name>A0A5B8Y168_9DELT</name>
<proteinExistence type="predicted"/>
<dbReference type="EMBL" id="CP042467">
    <property type="protein sequence ID" value="QED29409.1"/>
    <property type="molecule type" value="Genomic_DNA"/>
</dbReference>